<dbReference type="PANTHER" id="PTHR46663:SF3">
    <property type="entry name" value="SLL0267 PROTEIN"/>
    <property type="match status" value="1"/>
</dbReference>
<dbReference type="InterPro" id="IPR000700">
    <property type="entry name" value="PAS-assoc_C"/>
</dbReference>
<dbReference type="SMART" id="SM00267">
    <property type="entry name" value="GGDEF"/>
    <property type="match status" value="1"/>
</dbReference>
<evidence type="ECO:0000259" key="1">
    <source>
        <dbReference type="PROSITE" id="PS50112"/>
    </source>
</evidence>
<dbReference type="Pfam" id="PF00990">
    <property type="entry name" value="GGDEF"/>
    <property type="match status" value="1"/>
</dbReference>
<dbReference type="PROSITE" id="PS50887">
    <property type="entry name" value="GGDEF"/>
    <property type="match status" value="1"/>
</dbReference>
<protein>
    <submittedName>
        <fullName evidence="4">Sensor domain-containing diguanylate cyclase</fullName>
    </submittedName>
</protein>
<reference evidence="4 5" key="1">
    <citation type="submission" date="2020-01" db="EMBL/GenBank/DDBJ databases">
        <title>Polyphasic characterisation and genomic insights into a novel alkali tolerant bacterium VR-M41.</title>
        <authorList>
            <person name="Vemuluri V.R."/>
        </authorList>
    </citation>
    <scope>NUCLEOTIDE SEQUENCE [LARGE SCALE GENOMIC DNA]</scope>
    <source>
        <strain evidence="4 5">VR-M41</strain>
    </source>
</reference>
<name>A0ABX0F2D4_9BACL</name>
<evidence type="ECO:0000259" key="3">
    <source>
        <dbReference type="PROSITE" id="PS50887"/>
    </source>
</evidence>
<dbReference type="Proteomes" id="UP000800303">
    <property type="component" value="Unassembled WGS sequence"/>
</dbReference>
<feature type="domain" description="PAS" evidence="1">
    <location>
        <begin position="154"/>
        <end position="224"/>
    </location>
</feature>
<dbReference type="NCBIfam" id="TIGR00254">
    <property type="entry name" value="GGDEF"/>
    <property type="match status" value="1"/>
</dbReference>
<organism evidence="4 5">
    <name type="scientific">Saccharibacillus alkalitolerans</name>
    <dbReference type="NCBI Taxonomy" id="2705290"/>
    <lineage>
        <taxon>Bacteria</taxon>
        <taxon>Bacillati</taxon>
        <taxon>Bacillota</taxon>
        <taxon>Bacilli</taxon>
        <taxon>Bacillales</taxon>
        <taxon>Paenibacillaceae</taxon>
        <taxon>Saccharibacillus</taxon>
    </lineage>
</organism>
<dbReference type="InterPro" id="IPR001610">
    <property type="entry name" value="PAC"/>
</dbReference>
<feature type="domain" description="PAC" evidence="2">
    <location>
        <begin position="101"/>
        <end position="153"/>
    </location>
</feature>
<comment type="caution">
    <text evidence="4">The sequence shown here is derived from an EMBL/GenBank/DDBJ whole genome shotgun (WGS) entry which is preliminary data.</text>
</comment>
<accession>A0ABX0F2D4</accession>
<dbReference type="CDD" id="cd00130">
    <property type="entry name" value="PAS"/>
    <property type="match status" value="2"/>
</dbReference>
<dbReference type="InterPro" id="IPR043128">
    <property type="entry name" value="Rev_trsase/Diguanyl_cyclase"/>
</dbReference>
<dbReference type="PROSITE" id="PS50113">
    <property type="entry name" value="PAC"/>
    <property type="match status" value="2"/>
</dbReference>
<feature type="domain" description="PAC" evidence="2">
    <location>
        <begin position="228"/>
        <end position="280"/>
    </location>
</feature>
<feature type="domain" description="GGDEF" evidence="3">
    <location>
        <begin position="312"/>
        <end position="445"/>
    </location>
</feature>
<dbReference type="InterPro" id="IPR052163">
    <property type="entry name" value="DGC-Regulatory_Protein"/>
</dbReference>
<dbReference type="SUPFAM" id="SSF55785">
    <property type="entry name" value="PYP-like sensor domain (PAS domain)"/>
    <property type="match status" value="2"/>
</dbReference>
<dbReference type="InterPro" id="IPR000014">
    <property type="entry name" value="PAS"/>
</dbReference>
<dbReference type="Pfam" id="PF08447">
    <property type="entry name" value="PAS_3"/>
    <property type="match status" value="1"/>
</dbReference>
<dbReference type="Gene3D" id="3.30.70.270">
    <property type="match status" value="1"/>
</dbReference>
<evidence type="ECO:0000259" key="2">
    <source>
        <dbReference type="PROSITE" id="PS50113"/>
    </source>
</evidence>
<dbReference type="NCBIfam" id="TIGR00229">
    <property type="entry name" value="sensory_box"/>
    <property type="match status" value="2"/>
</dbReference>
<dbReference type="Gene3D" id="3.30.450.20">
    <property type="entry name" value="PAS domain"/>
    <property type="match status" value="2"/>
</dbReference>
<dbReference type="PROSITE" id="PS50112">
    <property type="entry name" value="PAS"/>
    <property type="match status" value="2"/>
</dbReference>
<dbReference type="InterPro" id="IPR000160">
    <property type="entry name" value="GGDEF_dom"/>
</dbReference>
<dbReference type="InterPro" id="IPR013655">
    <property type="entry name" value="PAS_fold_3"/>
</dbReference>
<dbReference type="CDD" id="cd01949">
    <property type="entry name" value="GGDEF"/>
    <property type="match status" value="1"/>
</dbReference>
<dbReference type="SMART" id="SM00091">
    <property type="entry name" value="PAS"/>
    <property type="match status" value="2"/>
</dbReference>
<evidence type="ECO:0000313" key="4">
    <source>
        <dbReference type="EMBL" id="NGZ74025.1"/>
    </source>
</evidence>
<proteinExistence type="predicted"/>
<dbReference type="PANTHER" id="PTHR46663">
    <property type="entry name" value="DIGUANYLATE CYCLASE DGCT-RELATED"/>
    <property type="match status" value="1"/>
</dbReference>
<feature type="domain" description="PAS" evidence="1">
    <location>
        <begin position="23"/>
        <end position="95"/>
    </location>
</feature>
<dbReference type="RefSeq" id="WP_166271918.1">
    <property type="nucleotide sequence ID" value="NZ_JAAFGS010000001.1"/>
</dbReference>
<gene>
    <name evidence="4" type="ORF">GYN08_01770</name>
</gene>
<dbReference type="SMART" id="SM00086">
    <property type="entry name" value="PAC"/>
    <property type="match status" value="2"/>
</dbReference>
<dbReference type="InterPro" id="IPR013656">
    <property type="entry name" value="PAS_4"/>
</dbReference>
<evidence type="ECO:0000313" key="5">
    <source>
        <dbReference type="Proteomes" id="UP000800303"/>
    </source>
</evidence>
<dbReference type="EMBL" id="JAAFGS010000001">
    <property type="protein sequence ID" value="NGZ74025.1"/>
    <property type="molecule type" value="Genomic_DNA"/>
</dbReference>
<sequence>MDFSDIRRSLEEQLHSMRTDEDGGSLLRATLDLVPDLIVLKDRAGRWLFANKLVLETHGLTEEQCLNRTDLELILLRPEHREVFEKNTQSDLAAWEAGRPLRIEKTLPGTDGSLQYWEVVKTPIFDERRRPKCLIVVSRNITERIISEKALLDRELQYRLIANHMTDIVSMLKPDGEIVYVSPSLERVLGHSPERFYGIREFPITHPEDLDNLYSALQNASEHRRRTFRDDIRLLHRCGIYMWFEIAVSFVEQGEGQDDYLLVTARDISVKKDYELQLQSMAFRDSLTGISNRRHLMDRLEAELEKADSTGIPFALLYLDVDKFKEINDTLGHAAGDELLLHIAERIGKNLRESDLVARLGGDEFVVLLPETGCSEQIAAIADRICSVLGEPWHIGGHEFTTTSSLGIALYPQHGRSSSELLHCADRALYAAKREGRARTQFYRKSDESGAAT</sequence>
<dbReference type="InterPro" id="IPR029787">
    <property type="entry name" value="Nucleotide_cyclase"/>
</dbReference>
<dbReference type="Pfam" id="PF08448">
    <property type="entry name" value="PAS_4"/>
    <property type="match status" value="1"/>
</dbReference>
<dbReference type="InterPro" id="IPR035965">
    <property type="entry name" value="PAS-like_dom_sf"/>
</dbReference>
<keyword evidence="5" id="KW-1185">Reference proteome</keyword>
<dbReference type="SUPFAM" id="SSF55073">
    <property type="entry name" value="Nucleotide cyclase"/>
    <property type="match status" value="1"/>
</dbReference>